<dbReference type="Pfam" id="PF25534">
    <property type="entry name" value="DUF7918"/>
    <property type="match status" value="1"/>
</dbReference>
<dbReference type="InterPro" id="IPR057678">
    <property type="entry name" value="DUF7918"/>
</dbReference>
<evidence type="ECO:0000313" key="4">
    <source>
        <dbReference type="Proteomes" id="UP001578633"/>
    </source>
</evidence>
<dbReference type="PANTHER" id="PTHR36223:SF1">
    <property type="entry name" value="TRANSCRIPTION ELONGATION FACTOR EAF N-TERMINAL DOMAIN-CONTAINING PROTEIN"/>
    <property type="match status" value="1"/>
</dbReference>
<organism evidence="3 4">
    <name type="scientific">Alternaria dauci</name>
    <dbReference type="NCBI Taxonomy" id="48095"/>
    <lineage>
        <taxon>Eukaryota</taxon>
        <taxon>Fungi</taxon>
        <taxon>Dikarya</taxon>
        <taxon>Ascomycota</taxon>
        <taxon>Pezizomycotina</taxon>
        <taxon>Dothideomycetes</taxon>
        <taxon>Pleosporomycetidae</taxon>
        <taxon>Pleosporales</taxon>
        <taxon>Pleosporineae</taxon>
        <taxon>Pleosporaceae</taxon>
        <taxon>Alternaria</taxon>
        <taxon>Alternaria sect. Porri</taxon>
    </lineage>
</organism>
<proteinExistence type="predicted"/>
<sequence>MAIHNDYPGPTVQIISDGKPLDEYVYEEEEEEEEEEAKTTTRYIECQSHTEFAIETIFKPPFSPLDLAIQVRLDGVKVSGVVAHKEEMLNKTYTQSATKWKEGGKWQASKFVFSDLCVVQEESETLTEENLDALSHVGTISVALIPITSIRRDTKSKCKKKELRALGMISEDAMKGDVRSQVIGLAPALATKAPRLFSIKKAAEPLVTFKFKYRSISALKSLGIVPRSPSPCQDTRPELVKKTSTPELSPKFCPDDASPTVTPAADTASVAPVLLQQNSTPTDKPERSNLTKRDMLILIKHYRGSSDGLEGLTEKDLAILLSSYRGDRLDDTPIKKEPVPPESRVRIKRDLVEDVVARGQGKKRKMEIIVLDD</sequence>
<dbReference type="RefSeq" id="XP_069307938.1">
    <property type="nucleotide sequence ID" value="XM_069450112.1"/>
</dbReference>
<evidence type="ECO:0000256" key="1">
    <source>
        <dbReference type="SAM" id="MobiDB-lite"/>
    </source>
</evidence>
<name>A0ABR3UNF5_9PLEO</name>
<reference evidence="3 4" key="1">
    <citation type="submission" date="2024-09" db="EMBL/GenBank/DDBJ databases">
        <title>T2T genomes of carrot and Alternaria dauci and their utility for understanding host-pathogen interaction during carrot leaf blight disease.</title>
        <authorList>
            <person name="Liu W."/>
            <person name="Xu S."/>
            <person name="Ou C."/>
            <person name="Liu X."/>
            <person name="Zhuang F."/>
            <person name="Deng X.W."/>
        </authorList>
    </citation>
    <scope>NUCLEOTIDE SEQUENCE [LARGE SCALE GENOMIC DNA]</scope>
    <source>
        <strain evidence="3 4">A2016</strain>
    </source>
</reference>
<protein>
    <recommendedName>
        <fullName evidence="2">DUF7918 domain-containing protein</fullName>
    </recommendedName>
</protein>
<feature type="region of interest" description="Disordered" evidence="1">
    <location>
        <begin position="228"/>
        <end position="263"/>
    </location>
</feature>
<dbReference type="Proteomes" id="UP001578633">
    <property type="component" value="Chromosome 3"/>
</dbReference>
<dbReference type="EMBL" id="JBHGVX010000003">
    <property type="protein sequence ID" value="KAL1797354.1"/>
    <property type="molecule type" value="Genomic_DNA"/>
</dbReference>
<feature type="domain" description="DUF7918" evidence="2">
    <location>
        <begin position="11"/>
        <end position="228"/>
    </location>
</feature>
<evidence type="ECO:0000259" key="2">
    <source>
        <dbReference type="Pfam" id="PF25534"/>
    </source>
</evidence>
<keyword evidence="4" id="KW-1185">Reference proteome</keyword>
<dbReference type="GeneID" id="96084282"/>
<accession>A0ABR3UNF5</accession>
<gene>
    <name evidence="3" type="ORF">ACET3X_003960</name>
</gene>
<evidence type="ECO:0000313" key="3">
    <source>
        <dbReference type="EMBL" id="KAL1797354.1"/>
    </source>
</evidence>
<comment type="caution">
    <text evidence="3">The sequence shown here is derived from an EMBL/GenBank/DDBJ whole genome shotgun (WGS) entry which is preliminary data.</text>
</comment>
<dbReference type="PANTHER" id="PTHR36223">
    <property type="entry name" value="BETA-LACTAMASE-TYPE TRANSPEPTIDASE FOLD DOMAIN CONTAINING PROTEIN"/>
    <property type="match status" value="1"/>
</dbReference>